<evidence type="ECO:0000313" key="2">
    <source>
        <dbReference type="Proteomes" id="UP000596049"/>
    </source>
</evidence>
<protein>
    <submittedName>
        <fullName evidence="1">Uncharacterized protein</fullName>
    </submittedName>
</protein>
<sequence length="164" mass="18917">MSELITVKEILEYATEFELYRLAHRVFWAVSTQRINLADDSNKLVEVIYDEVAVREMTNRNVLGIGRIKLYVVESFAQYAFYFANNPLEVSMLHREKFGEVTGAVTEAHRLLTKVMYFADLDIQISLIEHRKTIVQFPAYLGHAAAGQYILHRLDQHKGVRGIV</sequence>
<name>A0ABX7AXI4_9BACI</name>
<evidence type="ECO:0000313" key="1">
    <source>
        <dbReference type="EMBL" id="QQP14663.1"/>
    </source>
</evidence>
<dbReference type="RefSeq" id="WP_053596562.1">
    <property type="nucleotide sequence ID" value="NZ_CP067341.1"/>
</dbReference>
<proteinExistence type="predicted"/>
<keyword evidence="2" id="KW-1185">Reference proteome</keyword>
<gene>
    <name evidence="1" type="ORF">FJQ98_12030</name>
</gene>
<reference evidence="1 2" key="1">
    <citation type="submission" date="2020-01" db="EMBL/GenBank/DDBJ databases">
        <authorList>
            <person name="Liu G."/>
            <person name="Liu B."/>
        </authorList>
    </citation>
    <scope>NUCLEOTIDE SEQUENCE [LARGE SCALE GENOMIC DNA]</scope>
    <source>
        <strain evidence="1 2">FJAT-51161</strain>
    </source>
</reference>
<organism evidence="1 2">
    <name type="scientific">Lysinibacillus agricola</name>
    <dbReference type="NCBI Taxonomy" id="2590012"/>
    <lineage>
        <taxon>Bacteria</taxon>
        <taxon>Bacillati</taxon>
        <taxon>Bacillota</taxon>
        <taxon>Bacilli</taxon>
        <taxon>Bacillales</taxon>
        <taxon>Bacillaceae</taxon>
        <taxon>Lysinibacillus</taxon>
    </lineage>
</organism>
<accession>A0ABX7AXI4</accession>
<dbReference type="Proteomes" id="UP000596049">
    <property type="component" value="Chromosome"/>
</dbReference>
<dbReference type="EMBL" id="CP067341">
    <property type="protein sequence ID" value="QQP14663.1"/>
    <property type="molecule type" value="Genomic_DNA"/>
</dbReference>